<evidence type="ECO:0000256" key="2">
    <source>
        <dbReference type="SAM" id="Phobius"/>
    </source>
</evidence>
<keyword evidence="4" id="KW-1185">Reference proteome</keyword>
<accession>A0ABT8QVK4</accession>
<protein>
    <submittedName>
        <fullName evidence="3">Uncharacterized protein</fullName>
    </submittedName>
</protein>
<evidence type="ECO:0000256" key="1">
    <source>
        <dbReference type="SAM" id="MobiDB-lite"/>
    </source>
</evidence>
<evidence type="ECO:0000313" key="4">
    <source>
        <dbReference type="Proteomes" id="UP001176021"/>
    </source>
</evidence>
<feature type="compositionally biased region" description="Polar residues" evidence="1">
    <location>
        <begin position="48"/>
        <end position="61"/>
    </location>
</feature>
<feature type="compositionally biased region" description="Basic and acidic residues" evidence="1">
    <location>
        <begin position="115"/>
        <end position="128"/>
    </location>
</feature>
<keyword evidence="2" id="KW-1133">Transmembrane helix</keyword>
<feature type="compositionally biased region" description="Low complexity" evidence="1">
    <location>
        <begin position="138"/>
        <end position="147"/>
    </location>
</feature>
<dbReference type="Proteomes" id="UP001176021">
    <property type="component" value="Unassembled WGS sequence"/>
</dbReference>
<sequence>MSMEEIKKDKRANYILRSMLIVLCIGLGFGTYWQLQPEESVGWDESEFGQTQANDSESTDITIPAIPSKAKSPEQIADEAAKLVEQMKQAQQQQATMVDGKQVELINEPTPEPVVEPRPRYESKEEAAKNPPPPPTTPASSNSGGSNLVPPSENPFLAPGAAATNVEQVKIEDISDHVPGTGNKF</sequence>
<keyword evidence="2" id="KW-0812">Transmembrane</keyword>
<gene>
    <name evidence="3" type="ORF">M8H41_14620</name>
</gene>
<organism evidence="3 4">
    <name type="scientific">Desulfosporosinus nitroreducens</name>
    <dbReference type="NCBI Taxonomy" id="2018668"/>
    <lineage>
        <taxon>Bacteria</taxon>
        <taxon>Bacillati</taxon>
        <taxon>Bacillota</taxon>
        <taxon>Clostridia</taxon>
        <taxon>Eubacteriales</taxon>
        <taxon>Desulfitobacteriaceae</taxon>
        <taxon>Desulfosporosinus</taxon>
    </lineage>
</organism>
<feature type="transmembrane region" description="Helical" evidence="2">
    <location>
        <begin position="12"/>
        <end position="33"/>
    </location>
</feature>
<dbReference type="RefSeq" id="WP_302049113.1">
    <property type="nucleotide sequence ID" value="NZ_JAMJEV010000011.1"/>
</dbReference>
<name>A0ABT8QVK4_9FIRM</name>
<keyword evidence="2" id="KW-0472">Membrane</keyword>
<evidence type="ECO:0000313" key="3">
    <source>
        <dbReference type="EMBL" id="MDO0824073.1"/>
    </source>
</evidence>
<proteinExistence type="predicted"/>
<comment type="caution">
    <text evidence="3">The sequence shown here is derived from an EMBL/GenBank/DDBJ whole genome shotgun (WGS) entry which is preliminary data.</text>
</comment>
<feature type="region of interest" description="Disordered" evidence="1">
    <location>
        <begin position="43"/>
        <end position="74"/>
    </location>
</feature>
<reference evidence="3" key="1">
    <citation type="submission" date="2022-05" db="EMBL/GenBank/DDBJ databases">
        <title>Expanded diversity of anoxic marine methylotrophy in a Black Sea sulfate reducing microorganism.</title>
        <authorList>
            <person name="Fischer P.Q."/>
            <person name="Stams A.J.M."/>
            <person name="Villanueva L."/>
            <person name="Sousa D.Z."/>
        </authorList>
    </citation>
    <scope>NUCLEOTIDE SEQUENCE</scope>
    <source>
        <strain evidence="3">P130</strain>
    </source>
</reference>
<dbReference type="EMBL" id="JAMJEV010000011">
    <property type="protein sequence ID" value="MDO0824073.1"/>
    <property type="molecule type" value="Genomic_DNA"/>
</dbReference>
<feature type="region of interest" description="Disordered" evidence="1">
    <location>
        <begin position="87"/>
        <end position="161"/>
    </location>
</feature>